<dbReference type="CDD" id="cd00063">
    <property type="entry name" value="FN3"/>
    <property type="match status" value="1"/>
</dbReference>
<accession>A0A931G3P1</accession>
<evidence type="ECO:0000259" key="4">
    <source>
        <dbReference type="PROSITE" id="PS50853"/>
    </source>
</evidence>
<keyword evidence="1" id="KW-0378">Hydrolase</keyword>
<dbReference type="InterPro" id="IPR013783">
    <property type="entry name" value="Ig-like_fold"/>
</dbReference>
<proteinExistence type="predicted"/>
<feature type="domain" description="Fibronectin type-III" evidence="4">
    <location>
        <begin position="170"/>
        <end position="258"/>
    </location>
</feature>
<keyword evidence="3" id="KW-0472">Membrane</keyword>
<keyword evidence="2" id="KW-0624">Polysaccharide degradation</keyword>
<comment type="caution">
    <text evidence="5">The sequence shown here is derived from an EMBL/GenBank/DDBJ whole genome shotgun (WGS) entry which is preliminary data.</text>
</comment>
<evidence type="ECO:0000256" key="3">
    <source>
        <dbReference type="SAM" id="Phobius"/>
    </source>
</evidence>
<protein>
    <submittedName>
        <fullName evidence="5">Fibronectin type III domain-containing protein</fullName>
    </submittedName>
</protein>
<dbReference type="Proteomes" id="UP000655366">
    <property type="component" value="Unassembled WGS sequence"/>
</dbReference>
<evidence type="ECO:0000313" key="5">
    <source>
        <dbReference type="EMBL" id="MBG0738881.1"/>
    </source>
</evidence>
<dbReference type="AlphaFoldDB" id="A0A931G3P1"/>
<keyword evidence="2" id="KW-0119">Carbohydrate metabolism</keyword>
<dbReference type="InterPro" id="IPR003961">
    <property type="entry name" value="FN3_dom"/>
</dbReference>
<dbReference type="RefSeq" id="WP_196395837.1">
    <property type="nucleotide sequence ID" value="NZ_JADNYM010000006.1"/>
</dbReference>
<dbReference type="SUPFAM" id="SSF49265">
    <property type="entry name" value="Fibronectin type III"/>
    <property type="match status" value="1"/>
</dbReference>
<dbReference type="InterPro" id="IPR036116">
    <property type="entry name" value="FN3_sf"/>
</dbReference>
<dbReference type="EMBL" id="JADNYM010000006">
    <property type="protein sequence ID" value="MBG0738881.1"/>
    <property type="molecule type" value="Genomic_DNA"/>
</dbReference>
<gene>
    <name evidence="5" type="ORF">IV500_05525</name>
</gene>
<name>A0A931G3P1_9MICC</name>
<reference evidence="5 6" key="1">
    <citation type="submission" date="2020-11" db="EMBL/GenBank/DDBJ databases">
        <title>Arthrobacter antarcticus sp. nov., isolated from Antarctic Soil.</title>
        <authorList>
            <person name="Li J."/>
        </authorList>
    </citation>
    <scope>NUCLEOTIDE SEQUENCE [LARGE SCALE GENOMIC DNA]</scope>
    <source>
        <strain evidence="5 6">Z1-20</strain>
    </source>
</reference>
<evidence type="ECO:0000256" key="2">
    <source>
        <dbReference type="ARBA" id="ARBA00023326"/>
    </source>
</evidence>
<dbReference type="GO" id="GO:0000272">
    <property type="term" value="P:polysaccharide catabolic process"/>
    <property type="evidence" value="ECO:0007669"/>
    <property type="project" value="UniProtKB-KW"/>
</dbReference>
<organism evidence="5 6">
    <name type="scientific">Arthrobacter terrae</name>
    <dbReference type="NCBI Taxonomy" id="2935737"/>
    <lineage>
        <taxon>Bacteria</taxon>
        <taxon>Bacillati</taxon>
        <taxon>Actinomycetota</taxon>
        <taxon>Actinomycetes</taxon>
        <taxon>Micrococcales</taxon>
        <taxon>Micrococcaceae</taxon>
        <taxon>Arthrobacter</taxon>
    </lineage>
</organism>
<dbReference type="PROSITE" id="PS50853">
    <property type="entry name" value="FN3"/>
    <property type="match status" value="1"/>
</dbReference>
<keyword evidence="6" id="KW-1185">Reference proteome</keyword>
<keyword evidence="3" id="KW-0812">Transmembrane</keyword>
<sequence length="396" mass="41637">MNPHPIPPSIRLSSLPRVVSTFRSESGAFDLPSILTGVVVVGVLTAGVLTSVFGVIPFAQDKGAMQDLAAVRTAEGVAKAKDSAFVTSSSLVWSSYLPASDKIAAETDAGGSCYTAVALSGSGRLFYAESTSPSARELTNSEMPACVSDTVLRSLIDRAGGDSSSRPQVVPAAPVLAAQLGSDNWSHVSWTEADRATSYRVESNDGRGWTTVADTTNLRNSPAFLFEGDTFKYRVYARNPSGESPASNTVTVHRTGSINVFANSTFDQGEEGWTITGPHTIAPEAWLGGFGNVVSAQRGSTVTISQSVAASVGESMHASVMVESQTDDTHLYMRFLDSSGAEITGGTQDTFIAKGSMHAINTPEVTAPAGTARVTVTMVTGVNTAMTDNFQLFIWR</sequence>
<dbReference type="Gene3D" id="2.60.120.260">
    <property type="entry name" value="Galactose-binding domain-like"/>
    <property type="match status" value="1"/>
</dbReference>
<keyword evidence="3" id="KW-1133">Transmembrane helix</keyword>
<dbReference type="Gene3D" id="2.60.40.10">
    <property type="entry name" value="Immunoglobulins"/>
    <property type="match status" value="1"/>
</dbReference>
<evidence type="ECO:0000313" key="6">
    <source>
        <dbReference type="Proteomes" id="UP000655366"/>
    </source>
</evidence>
<feature type="transmembrane region" description="Helical" evidence="3">
    <location>
        <begin position="34"/>
        <end position="56"/>
    </location>
</feature>
<dbReference type="GO" id="GO:0016798">
    <property type="term" value="F:hydrolase activity, acting on glycosyl bonds"/>
    <property type="evidence" value="ECO:0007669"/>
    <property type="project" value="UniProtKB-KW"/>
</dbReference>
<evidence type="ECO:0000256" key="1">
    <source>
        <dbReference type="ARBA" id="ARBA00023295"/>
    </source>
</evidence>
<keyword evidence="1" id="KW-0326">Glycosidase</keyword>